<organism evidence="1 2">
    <name type="scientific">Tropilaelaps mercedesae</name>
    <dbReference type="NCBI Taxonomy" id="418985"/>
    <lineage>
        <taxon>Eukaryota</taxon>
        <taxon>Metazoa</taxon>
        <taxon>Ecdysozoa</taxon>
        <taxon>Arthropoda</taxon>
        <taxon>Chelicerata</taxon>
        <taxon>Arachnida</taxon>
        <taxon>Acari</taxon>
        <taxon>Parasitiformes</taxon>
        <taxon>Mesostigmata</taxon>
        <taxon>Gamasina</taxon>
        <taxon>Dermanyssoidea</taxon>
        <taxon>Laelapidae</taxon>
        <taxon>Tropilaelaps</taxon>
    </lineage>
</organism>
<dbReference type="Proteomes" id="UP000192247">
    <property type="component" value="Unassembled WGS sequence"/>
</dbReference>
<dbReference type="EMBL" id="MNPL01003550">
    <property type="protein sequence ID" value="OQR77433.1"/>
    <property type="molecule type" value="Genomic_DNA"/>
</dbReference>
<comment type="caution">
    <text evidence="1">The sequence shown here is derived from an EMBL/GenBank/DDBJ whole genome shotgun (WGS) entry which is preliminary data.</text>
</comment>
<keyword evidence="2" id="KW-1185">Reference proteome</keyword>
<dbReference type="InParanoid" id="A0A1V9XVI5"/>
<sequence>MIVFEFYRAEWRELSVVFFLVNGDECGLLATCSSSPCFRLVFQSTIGVWCTSQQDIHWINGLVLCSCNPYMLLHLSVAPVSRVPLRRITLIDQAQVWLPVGGYCRLGDVLARSHW</sequence>
<evidence type="ECO:0000313" key="1">
    <source>
        <dbReference type="EMBL" id="OQR77433.1"/>
    </source>
</evidence>
<dbReference type="AlphaFoldDB" id="A0A1V9XVI5"/>
<evidence type="ECO:0000313" key="2">
    <source>
        <dbReference type="Proteomes" id="UP000192247"/>
    </source>
</evidence>
<protein>
    <submittedName>
        <fullName evidence="1">Uncharacterized protein</fullName>
    </submittedName>
</protein>
<proteinExistence type="predicted"/>
<name>A0A1V9XVI5_9ACAR</name>
<accession>A0A1V9XVI5</accession>
<gene>
    <name evidence="1" type="ORF">BIW11_07101</name>
</gene>
<reference evidence="1 2" key="1">
    <citation type="journal article" date="2017" name="Gigascience">
        <title>Draft genome of the honey bee ectoparasitic mite, Tropilaelaps mercedesae, is shaped by the parasitic life history.</title>
        <authorList>
            <person name="Dong X."/>
            <person name="Armstrong S.D."/>
            <person name="Xia D."/>
            <person name="Makepeace B.L."/>
            <person name="Darby A.C."/>
            <person name="Kadowaki T."/>
        </authorList>
    </citation>
    <scope>NUCLEOTIDE SEQUENCE [LARGE SCALE GENOMIC DNA]</scope>
    <source>
        <strain evidence="1">Wuxi-XJTLU</strain>
    </source>
</reference>